<organism evidence="7 8">
    <name type="scientific">Dermatophagoides pteronyssinus</name>
    <name type="common">European house dust mite</name>
    <dbReference type="NCBI Taxonomy" id="6956"/>
    <lineage>
        <taxon>Eukaryota</taxon>
        <taxon>Metazoa</taxon>
        <taxon>Ecdysozoa</taxon>
        <taxon>Arthropoda</taxon>
        <taxon>Chelicerata</taxon>
        <taxon>Arachnida</taxon>
        <taxon>Acari</taxon>
        <taxon>Acariformes</taxon>
        <taxon>Sarcoptiformes</taxon>
        <taxon>Astigmata</taxon>
        <taxon>Psoroptidia</taxon>
        <taxon>Analgoidea</taxon>
        <taxon>Pyroglyphidae</taxon>
        <taxon>Dermatophagoidinae</taxon>
        <taxon>Dermatophagoides</taxon>
    </lineage>
</organism>
<dbReference type="CDD" id="cd09864">
    <property type="entry name" value="PIN_Fcf1-like"/>
    <property type="match status" value="1"/>
</dbReference>
<dbReference type="FunFam" id="3.40.50.1010:FF:000035">
    <property type="entry name" value="Fcf1, putative"/>
    <property type="match status" value="1"/>
</dbReference>
<dbReference type="InterPro" id="IPR029060">
    <property type="entry name" value="PIN-like_dom_sf"/>
</dbReference>
<dbReference type="SMART" id="SM00670">
    <property type="entry name" value="PINc"/>
    <property type="match status" value="1"/>
</dbReference>
<evidence type="ECO:0000256" key="5">
    <source>
        <dbReference type="ARBA" id="ARBA00024026"/>
    </source>
</evidence>
<evidence type="ECO:0000256" key="2">
    <source>
        <dbReference type="ARBA" id="ARBA00022517"/>
    </source>
</evidence>
<sequence>MGRVRKTRKVQKILRESDDRVQQALKVSQALVPTKRSAAPPGKSRDKAHHIEEIPLSMFLKANLALGPPFRILLDTNFINFSIQHKIDLFQGLMDCFLAKCIPYVTDCVAGELEKMGHRYRLALKLAHDPRIVRLTCDHPGTYADDCIVRRVTNHRCYVVGTSDKNLKLRLRKIPGVPIVYVAKHKYELERLPEVAL</sequence>
<comment type="similarity">
    <text evidence="5">Belongs to the UTP23/FCF1 family. FCF1 subfamily.</text>
</comment>
<dbReference type="InterPro" id="IPR037503">
    <property type="entry name" value="Fcf1_PIN"/>
</dbReference>
<keyword evidence="7" id="KW-1185">Reference proteome</keyword>
<reference evidence="8" key="1">
    <citation type="submission" date="2025-08" db="UniProtKB">
        <authorList>
            <consortium name="RefSeq"/>
        </authorList>
    </citation>
    <scope>IDENTIFICATION</scope>
    <source>
        <strain evidence="8">Airmid</strain>
    </source>
</reference>
<dbReference type="OMA" id="PRTHKGT"/>
<dbReference type="InterPro" id="IPR006984">
    <property type="entry name" value="Fcf1/UTP23"/>
</dbReference>
<keyword evidence="4" id="KW-0539">Nucleus</keyword>
<name>A0A6P6Y517_DERPT</name>
<gene>
    <name evidence="8" type="primary">LOC113794449</name>
</gene>
<dbReference type="AlphaFoldDB" id="A0A6P6Y517"/>
<evidence type="ECO:0000256" key="4">
    <source>
        <dbReference type="ARBA" id="ARBA00023242"/>
    </source>
</evidence>
<evidence type="ECO:0000256" key="3">
    <source>
        <dbReference type="ARBA" id="ARBA00022552"/>
    </source>
</evidence>
<keyword evidence="2" id="KW-0690">Ribosome biogenesis</keyword>
<dbReference type="PANTHER" id="PTHR12416">
    <property type="entry name" value="RRNA-PROCESSING PROTEIN UTP23 HOMOLOG"/>
    <property type="match status" value="1"/>
</dbReference>
<dbReference type="Proteomes" id="UP000515146">
    <property type="component" value="Unplaced"/>
</dbReference>
<evidence type="ECO:0000259" key="6">
    <source>
        <dbReference type="SMART" id="SM00670"/>
    </source>
</evidence>
<dbReference type="KEGG" id="dpte:113794449"/>
<dbReference type="Pfam" id="PF04900">
    <property type="entry name" value="Fcf1"/>
    <property type="match status" value="1"/>
</dbReference>
<dbReference type="SUPFAM" id="SSF88723">
    <property type="entry name" value="PIN domain-like"/>
    <property type="match status" value="1"/>
</dbReference>
<protein>
    <submittedName>
        <fullName evidence="8">rRNA-processing protein FCF1-like</fullName>
    </submittedName>
</protein>
<dbReference type="RefSeq" id="XP_027200370.1">
    <property type="nucleotide sequence ID" value="XM_027344569.1"/>
</dbReference>
<evidence type="ECO:0000256" key="1">
    <source>
        <dbReference type="ARBA" id="ARBA00004604"/>
    </source>
</evidence>
<proteinExistence type="inferred from homology"/>
<dbReference type="InParanoid" id="A0A6P6Y517"/>
<evidence type="ECO:0000313" key="7">
    <source>
        <dbReference type="Proteomes" id="UP000515146"/>
    </source>
</evidence>
<evidence type="ECO:0000313" key="8">
    <source>
        <dbReference type="RefSeq" id="XP_027200370.1"/>
    </source>
</evidence>
<feature type="domain" description="PIN" evidence="6">
    <location>
        <begin position="70"/>
        <end position="169"/>
    </location>
</feature>
<dbReference type="GO" id="GO:0006364">
    <property type="term" value="P:rRNA processing"/>
    <property type="evidence" value="ECO:0007669"/>
    <property type="project" value="UniProtKB-KW"/>
</dbReference>
<keyword evidence="3" id="KW-0698">rRNA processing</keyword>
<comment type="subcellular location">
    <subcellularLocation>
        <location evidence="1">Nucleus</location>
        <location evidence="1">Nucleolus</location>
    </subcellularLocation>
</comment>
<dbReference type="InterPro" id="IPR002716">
    <property type="entry name" value="PIN_dom"/>
</dbReference>
<dbReference type="GO" id="GO:0032040">
    <property type="term" value="C:small-subunit processome"/>
    <property type="evidence" value="ECO:0007669"/>
    <property type="project" value="InterPro"/>
</dbReference>
<dbReference type="Gene3D" id="3.40.50.1010">
    <property type="entry name" value="5'-nuclease"/>
    <property type="match status" value="1"/>
</dbReference>
<dbReference type="OrthoDB" id="76105at2759"/>
<accession>A0A6P6Y517</accession>